<reference evidence="1" key="1">
    <citation type="journal article" date="2018" name="Genome Biol.">
        <title>SKESA: strategic k-mer extension for scrupulous assemblies.</title>
        <authorList>
            <person name="Souvorov A."/>
            <person name="Agarwala R."/>
            <person name="Lipman D.J."/>
        </authorList>
    </citation>
    <scope>NUCLEOTIDE SEQUENCE</scope>
    <source>
        <strain evidence="1">D3612</strain>
    </source>
</reference>
<dbReference type="Proteomes" id="UP000861567">
    <property type="component" value="Unassembled WGS sequence"/>
</dbReference>
<name>A0AAN5KTR2_LEGPN</name>
<dbReference type="AlphaFoldDB" id="A0AAN5KTR2"/>
<accession>A0AAN5KTR2</accession>
<dbReference type="NCBIfam" id="TIGR03347">
    <property type="entry name" value="VI_chp_1"/>
    <property type="match status" value="1"/>
</dbReference>
<dbReference type="EMBL" id="DACSEI010000044">
    <property type="protein sequence ID" value="HAT1597541.1"/>
    <property type="molecule type" value="Genomic_DNA"/>
</dbReference>
<dbReference type="PANTHER" id="PTHR35564:SF3">
    <property type="entry name" value="TYPE VI SECRETION SYSTEM BASEPLATE SUBUNIT TSSG"/>
    <property type="match status" value="1"/>
</dbReference>
<evidence type="ECO:0000313" key="2">
    <source>
        <dbReference type="Proteomes" id="UP000861567"/>
    </source>
</evidence>
<sequence>MVKQSQSLIIDKLLSQYKNFDFYQAIRLINHIIAQAKKADVDAQLEIVPWLSLSFPETDILNLEKVDNKFKLTATFLSLFGITSPLPTFYTEELLQHNKHHQVDEIKELLNIIHKRLYYFLYHAWSQNRLLEQFIEQKNETTQQALLGLIGLSLKNIREKIPNHRHLLKYASHWICGRRTLQGLSNFLTDYFNVPVRAQSLVLSIQPIPYEQRCRLGIENHQLASTAYLGSYIQAGRNNLLICIGPLDVSRFFHFLLGGANVEMLKLLLKLYMREPFNYMIEVILDKGFLSALKLSSLAHPLGMVSWLSPTKEVESFKVKYWLK</sequence>
<comment type="caution">
    <text evidence="1">The sequence shown here is derived from an EMBL/GenBank/DDBJ whole genome shotgun (WGS) entry which is preliminary data.</text>
</comment>
<gene>
    <name evidence="1" type="primary">tssG</name>
    <name evidence="1" type="ORF">I8Y58_002797</name>
</gene>
<dbReference type="InterPro" id="IPR010732">
    <property type="entry name" value="T6SS_TssG-like"/>
</dbReference>
<proteinExistence type="predicted"/>
<dbReference type="Pfam" id="PF06996">
    <property type="entry name" value="T6SS_TssG"/>
    <property type="match status" value="1"/>
</dbReference>
<dbReference type="PANTHER" id="PTHR35564">
    <property type="match status" value="1"/>
</dbReference>
<evidence type="ECO:0000313" key="1">
    <source>
        <dbReference type="EMBL" id="HAT1597541.1"/>
    </source>
</evidence>
<organism evidence="1 2">
    <name type="scientific">Legionella pneumophila</name>
    <dbReference type="NCBI Taxonomy" id="446"/>
    <lineage>
        <taxon>Bacteria</taxon>
        <taxon>Pseudomonadati</taxon>
        <taxon>Pseudomonadota</taxon>
        <taxon>Gammaproteobacteria</taxon>
        <taxon>Legionellales</taxon>
        <taxon>Legionellaceae</taxon>
        <taxon>Legionella</taxon>
    </lineage>
</organism>
<protein>
    <submittedName>
        <fullName evidence="1">Type VI secretion system baseplate subunit TssG</fullName>
    </submittedName>
</protein>
<reference evidence="1" key="2">
    <citation type="submission" date="2020-11" db="EMBL/GenBank/DDBJ databases">
        <authorList>
            <consortium name="NCBI Pathogen Detection Project"/>
        </authorList>
    </citation>
    <scope>NUCLEOTIDE SEQUENCE</scope>
    <source>
        <strain evidence="1">D3612</strain>
    </source>
</reference>